<dbReference type="RefSeq" id="WP_051191339.1">
    <property type="nucleotide sequence ID" value="NZ_BMWY01000006.1"/>
</dbReference>
<feature type="repeat" description="TPR" evidence="4">
    <location>
        <begin position="83"/>
        <end position="116"/>
    </location>
</feature>
<organism evidence="7 8">
    <name type="scientific">Mesonia mobilis</name>
    <dbReference type="NCBI Taxonomy" id="369791"/>
    <lineage>
        <taxon>Bacteria</taxon>
        <taxon>Pseudomonadati</taxon>
        <taxon>Bacteroidota</taxon>
        <taxon>Flavobacteriia</taxon>
        <taxon>Flavobacteriales</taxon>
        <taxon>Flavobacteriaceae</taxon>
        <taxon>Mesonia</taxon>
    </lineage>
</organism>
<dbReference type="EMBL" id="BMWY01000006">
    <property type="protein sequence ID" value="GGZ60573.1"/>
    <property type="molecule type" value="Genomic_DNA"/>
</dbReference>
<dbReference type="Pfam" id="PF13525">
    <property type="entry name" value="YfiO"/>
    <property type="match status" value="1"/>
</dbReference>
<dbReference type="PANTHER" id="PTHR44227">
    <property type="match status" value="1"/>
</dbReference>
<dbReference type="Pfam" id="PF13181">
    <property type="entry name" value="TPR_8"/>
    <property type="match status" value="3"/>
</dbReference>
<protein>
    <submittedName>
        <fullName evidence="7">Cytochrome c biosynthesis protein</fullName>
    </submittedName>
</protein>
<reference evidence="8" key="1">
    <citation type="journal article" date="2019" name="Int. J. Syst. Evol. Microbiol.">
        <title>The Global Catalogue of Microorganisms (GCM) 10K type strain sequencing project: providing services to taxonomists for standard genome sequencing and annotation.</title>
        <authorList>
            <consortium name="The Broad Institute Genomics Platform"/>
            <consortium name="The Broad Institute Genome Sequencing Center for Infectious Disease"/>
            <person name="Wu L."/>
            <person name="Ma J."/>
        </authorList>
    </citation>
    <scope>NUCLEOTIDE SEQUENCE [LARGE SCALE GENOMIC DNA]</scope>
    <source>
        <strain evidence="8">KCTC 12708</strain>
    </source>
</reference>
<dbReference type="InterPro" id="IPR039565">
    <property type="entry name" value="BamD-like"/>
</dbReference>
<sequence length="456" mass="52680">MKFFRSHILFFSFVIYFGSNFCAQAQTDSLAIAKQEINQDNLGNVTDKFQEYFFQALSQRGIENYEKAISALKKCAEIQPDNVAVFYELGKNYKALEEFDLAEKNLNKALSEKKDNIDILTELYDVYYLTQNYTKAIEVATKLSQYNIDYYEDLANLYVRVEDYQKALAALDYIDAREGESDYRDALRGKIFAENPDKSLEENYLLEQLENNPSATNSYLALMYFYATQNKLERTYQIAEQLLEKYPDSKEAHYALYKKYLAEYKDDEAVKSMKTVLESDLGLTMKKEVVKDFVQLVNQKPKYEQDLIESLDKQLANGESNADLAEFYKGRDNNKAIQNLEKVVKQNPNDFASAKDLMLLYLQEKMPSKSILLAEEYMASYPSQPILYLVTGVANNTLGNFGKAEENLLMGVDFLIDNPQMESDFYQQLAIAYQGLGKPKEAEKFQQKFEQLKKTL</sequence>
<feature type="domain" description="Outer membrane lipoprotein BamD-like" evidence="6">
    <location>
        <begin position="211"/>
        <end position="361"/>
    </location>
</feature>
<dbReference type="PANTHER" id="PTHR44227:SF3">
    <property type="entry name" value="PROTEIN O-MANNOSYL-TRANSFERASE TMTC4"/>
    <property type="match status" value="1"/>
</dbReference>
<name>A0ABQ3C0D8_9FLAO</name>
<evidence type="ECO:0000256" key="4">
    <source>
        <dbReference type="PROSITE-ProRule" id="PRU00339"/>
    </source>
</evidence>
<dbReference type="SMART" id="SM00028">
    <property type="entry name" value="TPR"/>
    <property type="match status" value="5"/>
</dbReference>
<dbReference type="InterPro" id="IPR052346">
    <property type="entry name" value="O-mannosyl-transferase_TMTC"/>
</dbReference>
<keyword evidence="3 4" id="KW-0802">TPR repeat</keyword>
<keyword evidence="1 5" id="KW-0732">Signal</keyword>
<dbReference type="PROSITE" id="PS50005">
    <property type="entry name" value="TPR"/>
    <property type="match status" value="1"/>
</dbReference>
<evidence type="ECO:0000256" key="2">
    <source>
        <dbReference type="ARBA" id="ARBA00022737"/>
    </source>
</evidence>
<evidence type="ECO:0000259" key="6">
    <source>
        <dbReference type="Pfam" id="PF13525"/>
    </source>
</evidence>
<keyword evidence="8" id="KW-1185">Reference proteome</keyword>
<dbReference type="SUPFAM" id="SSF48452">
    <property type="entry name" value="TPR-like"/>
    <property type="match status" value="3"/>
</dbReference>
<evidence type="ECO:0000256" key="3">
    <source>
        <dbReference type="ARBA" id="ARBA00022803"/>
    </source>
</evidence>
<evidence type="ECO:0000256" key="5">
    <source>
        <dbReference type="SAM" id="SignalP"/>
    </source>
</evidence>
<dbReference type="InterPro" id="IPR011990">
    <property type="entry name" value="TPR-like_helical_dom_sf"/>
</dbReference>
<dbReference type="GeneID" id="94369933"/>
<dbReference type="InterPro" id="IPR019734">
    <property type="entry name" value="TPR_rpt"/>
</dbReference>
<dbReference type="Gene3D" id="1.25.40.10">
    <property type="entry name" value="Tetratricopeptide repeat domain"/>
    <property type="match status" value="3"/>
</dbReference>
<proteinExistence type="predicted"/>
<evidence type="ECO:0000313" key="8">
    <source>
        <dbReference type="Proteomes" id="UP000615593"/>
    </source>
</evidence>
<gene>
    <name evidence="7" type="ORF">GCM10008088_22690</name>
</gene>
<feature type="signal peptide" evidence="5">
    <location>
        <begin position="1"/>
        <end position="25"/>
    </location>
</feature>
<accession>A0ABQ3C0D8</accession>
<dbReference type="Proteomes" id="UP000615593">
    <property type="component" value="Unassembled WGS sequence"/>
</dbReference>
<evidence type="ECO:0000256" key="1">
    <source>
        <dbReference type="ARBA" id="ARBA00022729"/>
    </source>
</evidence>
<feature type="chain" id="PRO_5046572573" evidence="5">
    <location>
        <begin position="26"/>
        <end position="456"/>
    </location>
</feature>
<keyword evidence="2" id="KW-0677">Repeat</keyword>
<evidence type="ECO:0000313" key="7">
    <source>
        <dbReference type="EMBL" id="GGZ60573.1"/>
    </source>
</evidence>
<comment type="caution">
    <text evidence="7">The sequence shown here is derived from an EMBL/GenBank/DDBJ whole genome shotgun (WGS) entry which is preliminary data.</text>
</comment>